<dbReference type="SMART" id="SM00060">
    <property type="entry name" value="FN3"/>
    <property type="match status" value="1"/>
</dbReference>
<keyword evidence="4" id="KW-0677">Repeat</keyword>
<dbReference type="InterPro" id="IPR013783">
    <property type="entry name" value="Ig-like_fold"/>
</dbReference>
<dbReference type="Pfam" id="PF19433">
    <property type="entry name" value="NDNF_C"/>
    <property type="match status" value="1"/>
</dbReference>
<evidence type="ECO:0000313" key="10">
    <source>
        <dbReference type="EMBL" id="CAG5133728.1"/>
    </source>
</evidence>
<protein>
    <recommendedName>
        <fullName evidence="6">Protein NDNF</fullName>
    </recommendedName>
</protein>
<name>A0A8S3ZZV4_9EUPU</name>
<dbReference type="Proteomes" id="UP000678393">
    <property type="component" value="Unassembled WGS sequence"/>
</dbReference>
<organism evidence="10 11">
    <name type="scientific">Candidula unifasciata</name>
    <dbReference type="NCBI Taxonomy" id="100452"/>
    <lineage>
        <taxon>Eukaryota</taxon>
        <taxon>Metazoa</taxon>
        <taxon>Spiralia</taxon>
        <taxon>Lophotrochozoa</taxon>
        <taxon>Mollusca</taxon>
        <taxon>Gastropoda</taxon>
        <taxon>Heterobranchia</taxon>
        <taxon>Euthyneura</taxon>
        <taxon>Panpulmonata</taxon>
        <taxon>Eupulmonata</taxon>
        <taxon>Stylommatophora</taxon>
        <taxon>Helicina</taxon>
        <taxon>Helicoidea</taxon>
        <taxon>Geomitridae</taxon>
        <taxon>Candidula</taxon>
    </lineage>
</organism>
<keyword evidence="11" id="KW-1185">Reference proteome</keyword>
<dbReference type="GO" id="GO:0005576">
    <property type="term" value="C:extracellular region"/>
    <property type="evidence" value="ECO:0007669"/>
    <property type="project" value="UniProtKB-SubCell"/>
</dbReference>
<evidence type="ECO:0000256" key="7">
    <source>
        <dbReference type="ARBA" id="ARBA00046135"/>
    </source>
</evidence>
<dbReference type="InterPro" id="IPR036116">
    <property type="entry name" value="FN3_sf"/>
</dbReference>
<keyword evidence="3 8" id="KW-0732">Signal</keyword>
<evidence type="ECO:0000256" key="1">
    <source>
        <dbReference type="ARBA" id="ARBA00004613"/>
    </source>
</evidence>
<dbReference type="InterPro" id="IPR019326">
    <property type="entry name" value="NDNF"/>
</dbReference>
<dbReference type="InterPro" id="IPR003961">
    <property type="entry name" value="FN3_dom"/>
</dbReference>
<feature type="signal peptide" evidence="8">
    <location>
        <begin position="1"/>
        <end position="34"/>
    </location>
</feature>
<feature type="chain" id="PRO_5035760293" description="Protein NDNF" evidence="8">
    <location>
        <begin position="35"/>
        <end position="547"/>
    </location>
</feature>
<accession>A0A8S3ZZV4</accession>
<dbReference type="InterPro" id="IPR055271">
    <property type="entry name" value="NDNF_Fn(III)_1"/>
</dbReference>
<dbReference type="SUPFAM" id="SSF49265">
    <property type="entry name" value="Fibronectin type III"/>
    <property type="match status" value="1"/>
</dbReference>
<evidence type="ECO:0000256" key="4">
    <source>
        <dbReference type="ARBA" id="ARBA00022737"/>
    </source>
</evidence>
<proteinExistence type="predicted"/>
<evidence type="ECO:0000259" key="9">
    <source>
        <dbReference type="SMART" id="SM00060"/>
    </source>
</evidence>
<dbReference type="GO" id="GO:0007399">
    <property type="term" value="P:nervous system development"/>
    <property type="evidence" value="ECO:0007669"/>
    <property type="project" value="UniProtKB-KW"/>
</dbReference>
<dbReference type="Pfam" id="PF10179">
    <property type="entry name" value="NDNF"/>
    <property type="match status" value="1"/>
</dbReference>
<dbReference type="PANTHER" id="PTHR14619">
    <property type="entry name" value="NEURON-DERIVED NEUROTROPHIC FACTOR"/>
    <property type="match status" value="1"/>
</dbReference>
<evidence type="ECO:0000256" key="2">
    <source>
        <dbReference type="ARBA" id="ARBA00022525"/>
    </source>
</evidence>
<dbReference type="Gene3D" id="2.60.40.10">
    <property type="entry name" value="Immunoglobulins"/>
    <property type="match status" value="1"/>
</dbReference>
<comment type="subcellular location">
    <subcellularLocation>
        <location evidence="1">Secreted</location>
    </subcellularLocation>
</comment>
<comment type="function">
    <text evidence="7">Secretory protein that plays a role in various cellular processes. Acts as a chemorepellent acting on gonadotropin-releasing hormone (GnRH) expressing neurons regulating their migration to the hypothalamus. Also promotes neuron migration, growth and survival as well as neurite outgrowth and is involved in the development of the olfactory system. May also act through the regulation of growth factors activity and downstream signaling. Also regulates extracellular matrix assembly and cell adhesiveness. Promotes endothelial cell survival, vessel formation and plays an important role in the process of revascularization through NOS3-dependent mechanisms.</text>
</comment>
<gene>
    <name evidence="10" type="ORF">CUNI_LOCUS19286</name>
</gene>
<evidence type="ECO:0000256" key="6">
    <source>
        <dbReference type="ARBA" id="ARBA00024096"/>
    </source>
</evidence>
<dbReference type="EMBL" id="CAJHNH020006434">
    <property type="protein sequence ID" value="CAG5133728.1"/>
    <property type="molecule type" value="Genomic_DNA"/>
</dbReference>
<evidence type="ECO:0000256" key="8">
    <source>
        <dbReference type="SAM" id="SignalP"/>
    </source>
</evidence>
<dbReference type="PANTHER" id="PTHR14619:SF3">
    <property type="entry name" value="PROTEIN NDNF"/>
    <property type="match status" value="1"/>
</dbReference>
<evidence type="ECO:0000256" key="3">
    <source>
        <dbReference type="ARBA" id="ARBA00022729"/>
    </source>
</evidence>
<keyword evidence="5" id="KW-0325">Glycoprotein</keyword>
<evidence type="ECO:0000256" key="5">
    <source>
        <dbReference type="ARBA" id="ARBA00023180"/>
    </source>
</evidence>
<comment type="caution">
    <text evidence="10">The sequence shown here is derived from an EMBL/GenBank/DDBJ whole genome shotgun (WGS) entry which is preliminary data.</text>
</comment>
<sequence length="547" mass="62173">MPMCSLRAARVTVGHKLKLLLMLLMLLLVAEGQAQDIPHRLNSLVRENELHSFENSHIIVKERERDVYLYKDIARNFTFTIAKNCSIIVAVTPCASEIYWSLHMLTQAPSDLSWIGQQHHSLSRNQQLAQFAGSSRQVVHTSVGRGSYVITVTSLQSDSHVKIFVSANPEIGGSIYPSVPLNGHVSVLTSRRKLVLDWPSAAAQNRFRKSVEYCVAISRIKNFHSYCGALAYVHGDKKPVFVDWGFTNEKDKIKELRNMAKPIQPAPKRLIFHKCVGNRTSFTFNKAAHGKTYYTDVFIVDKTTQLSSAYTGAVVKIKYRKRSPKTQMKVGETKTINLKRKNTIEVTINTTLALLAFEVIPCAGRVPVVIYYNGKKNQTKTLVRRWRRFSIKKASPGTYLLTFPGKTKKKTFVTVFVTSRASRSKIVLPEKRKIRVARRLTTCSNVTLTWMTSSVKQNYCLYKKKLKTDGQDSKRRRCLSPDERLHDKPVTCFSHTATDNVRRSVTYNVTGLQPNTLYRFDVYVKRGRSASVSYRNVRVKTLPQCVS</sequence>
<dbReference type="AlphaFoldDB" id="A0A8S3ZZV4"/>
<dbReference type="OrthoDB" id="9872501at2759"/>
<dbReference type="InterPro" id="IPR045805">
    <property type="entry name" value="NDNF_C"/>
</dbReference>
<reference evidence="10" key="1">
    <citation type="submission" date="2021-04" db="EMBL/GenBank/DDBJ databases">
        <authorList>
            <consortium name="Molecular Ecology Group"/>
        </authorList>
    </citation>
    <scope>NUCLEOTIDE SEQUENCE</scope>
</reference>
<keyword evidence="2" id="KW-0964">Secreted</keyword>
<evidence type="ECO:0000313" key="11">
    <source>
        <dbReference type="Proteomes" id="UP000678393"/>
    </source>
</evidence>
<feature type="domain" description="Fibronectin type-III" evidence="9">
    <location>
        <begin position="428"/>
        <end position="529"/>
    </location>
</feature>